<keyword evidence="10" id="KW-0067">ATP-binding</keyword>
<comment type="subcellular location">
    <subcellularLocation>
        <location evidence="2">Cell membrane</location>
        <topology evidence="2">Multi-pass membrane protein</topology>
    </subcellularLocation>
</comment>
<name>A0A076LNZ4_9GAMM</name>
<dbReference type="GO" id="GO:0000155">
    <property type="term" value="F:phosphorelay sensor kinase activity"/>
    <property type="evidence" value="ECO:0007669"/>
    <property type="project" value="InterPro"/>
</dbReference>
<dbReference type="HOGENOM" id="CLU_020211_11_2_6"/>
<evidence type="ECO:0000256" key="6">
    <source>
        <dbReference type="ARBA" id="ARBA00022679"/>
    </source>
</evidence>
<evidence type="ECO:0000259" key="15">
    <source>
        <dbReference type="PROSITE" id="PS50109"/>
    </source>
</evidence>
<dbReference type="Pfam" id="PF14689">
    <property type="entry name" value="SPOB_a"/>
    <property type="match status" value="1"/>
</dbReference>
<evidence type="ECO:0000313" key="18">
    <source>
        <dbReference type="Proteomes" id="UP000028681"/>
    </source>
</evidence>
<gene>
    <name evidence="17" type="primary">dpiB</name>
    <name evidence="17" type="ORF">ETEE_1986</name>
</gene>
<keyword evidence="5" id="KW-0597">Phosphoprotein</keyword>
<dbReference type="PROSITE" id="PS50112">
    <property type="entry name" value="PAS"/>
    <property type="match status" value="1"/>
</dbReference>
<dbReference type="Pfam" id="PF02518">
    <property type="entry name" value="HATPase_c"/>
    <property type="match status" value="1"/>
</dbReference>
<comment type="catalytic activity">
    <reaction evidence="1">
        <text>ATP + protein L-histidine = ADP + protein N-phospho-L-histidine.</text>
        <dbReference type="EC" id="2.7.13.3"/>
    </reaction>
</comment>
<evidence type="ECO:0000256" key="13">
    <source>
        <dbReference type="ARBA" id="ARBA00023136"/>
    </source>
</evidence>
<dbReference type="NCBIfam" id="NF011627">
    <property type="entry name" value="PRK15053.1"/>
    <property type="match status" value="1"/>
</dbReference>
<evidence type="ECO:0000259" key="16">
    <source>
        <dbReference type="PROSITE" id="PS50112"/>
    </source>
</evidence>
<keyword evidence="8" id="KW-0547">Nucleotide-binding</keyword>
<evidence type="ECO:0000256" key="14">
    <source>
        <dbReference type="SAM" id="Phobius"/>
    </source>
</evidence>
<keyword evidence="7 14" id="KW-0812">Transmembrane</keyword>
<evidence type="ECO:0000256" key="1">
    <source>
        <dbReference type="ARBA" id="ARBA00000085"/>
    </source>
</evidence>
<evidence type="ECO:0000256" key="3">
    <source>
        <dbReference type="ARBA" id="ARBA00012438"/>
    </source>
</evidence>
<feature type="domain" description="PAS" evidence="16">
    <location>
        <begin position="247"/>
        <end position="285"/>
    </location>
</feature>
<dbReference type="InterPro" id="IPR016120">
    <property type="entry name" value="Sig_transdc_His_kin_SpoOB"/>
</dbReference>
<keyword evidence="13 14" id="KW-0472">Membrane</keyword>
<dbReference type="Gene3D" id="1.10.287.130">
    <property type="match status" value="1"/>
</dbReference>
<dbReference type="InterPro" id="IPR039506">
    <property type="entry name" value="SPOB_a"/>
</dbReference>
<dbReference type="InterPro" id="IPR035965">
    <property type="entry name" value="PAS-like_dom_sf"/>
</dbReference>
<accession>A0A076LNZ4</accession>
<protein>
    <recommendedName>
        <fullName evidence="3">histidine kinase</fullName>
        <ecNumber evidence="3">2.7.13.3</ecNumber>
    </recommendedName>
</protein>
<dbReference type="Gene3D" id="3.30.565.10">
    <property type="entry name" value="Histidine kinase-like ATPase, C-terminal domain"/>
    <property type="match status" value="1"/>
</dbReference>
<organism evidence="17 18">
    <name type="scientific">Edwardsiella anguillarum ET080813</name>
    <dbReference type="NCBI Taxonomy" id="667120"/>
    <lineage>
        <taxon>Bacteria</taxon>
        <taxon>Pseudomonadati</taxon>
        <taxon>Pseudomonadota</taxon>
        <taxon>Gammaproteobacteria</taxon>
        <taxon>Enterobacterales</taxon>
        <taxon>Hafniaceae</taxon>
        <taxon>Edwardsiella</taxon>
    </lineage>
</organism>
<dbReference type="SMART" id="SM00091">
    <property type="entry name" value="PAS"/>
    <property type="match status" value="1"/>
</dbReference>
<dbReference type="InterPro" id="IPR005467">
    <property type="entry name" value="His_kinase_dom"/>
</dbReference>
<evidence type="ECO:0000256" key="9">
    <source>
        <dbReference type="ARBA" id="ARBA00022777"/>
    </source>
</evidence>
<evidence type="ECO:0000313" key="17">
    <source>
        <dbReference type="EMBL" id="AIJ08432.1"/>
    </source>
</evidence>
<evidence type="ECO:0000256" key="7">
    <source>
        <dbReference type="ARBA" id="ARBA00022692"/>
    </source>
</evidence>
<proteinExistence type="predicted"/>
<keyword evidence="11 14" id="KW-1133">Transmembrane helix</keyword>
<keyword evidence="6 17" id="KW-0808">Transferase</keyword>
<dbReference type="EMBL" id="CP006664">
    <property type="protein sequence ID" value="AIJ08432.1"/>
    <property type="molecule type" value="Genomic_DNA"/>
</dbReference>
<dbReference type="Pfam" id="PF00989">
    <property type="entry name" value="PAS"/>
    <property type="match status" value="1"/>
</dbReference>
<dbReference type="PANTHER" id="PTHR43547">
    <property type="entry name" value="TWO-COMPONENT HISTIDINE KINASE"/>
    <property type="match status" value="1"/>
</dbReference>
<evidence type="ECO:0000256" key="11">
    <source>
        <dbReference type="ARBA" id="ARBA00022989"/>
    </source>
</evidence>
<dbReference type="InterPro" id="IPR029151">
    <property type="entry name" value="Sensor-like_sf"/>
</dbReference>
<dbReference type="EC" id="2.7.13.3" evidence="3"/>
<dbReference type="SUPFAM" id="SSF55890">
    <property type="entry name" value="Sporulation response regulatory protein Spo0B"/>
    <property type="match status" value="1"/>
</dbReference>
<dbReference type="PRINTS" id="PR00344">
    <property type="entry name" value="BCTRLSENSOR"/>
</dbReference>
<keyword evidence="12" id="KW-0902">Two-component regulatory system</keyword>
<feature type="transmembrane region" description="Helical" evidence="14">
    <location>
        <begin position="206"/>
        <end position="229"/>
    </location>
</feature>
<evidence type="ECO:0000256" key="8">
    <source>
        <dbReference type="ARBA" id="ARBA00022741"/>
    </source>
</evidence>
<evidence type="ECO:0000256" key="5">
    <source>
        <dbReference type="ARBA" id="ARBA00022553"/>
    </source>
</evidence>
<dbReference type="SMART" id="SM00387">
    <property type="entry name" value="HATPase_c"/>
    <property type="match status" value="1"/>
</dbReference>
<evidence type="ECO:0000256" key="10">
    <source>
        <dbReference type="ARBA" id="ARBA00022840"/>
    </source>
</evidence>
<dbReference type="FunFam" id="3.30.450.20:FF:000018">
    <property type="entry name" value="Sensor histidine kinase DcuS"/>
    <property type="match status" value="1"/>
</dbReference>
<dbReference type="KEGG" id="ete:ETEE_1986"/>
<reference evidence="17 18" key="1">
    <citation type="journal article" date="2012" name="PLoS ONE">
        <title>Edwardsiella comparative phylogenomics reveal the new intra/inter-species taxonomic relationships, virulence evolution and niche adaptation mechanisms.</title>
        <authorList>
            <person name="Yang M."/>
            <person name="Lv Y."/>
            <person name="Xiao J."/>
            <person name="Wu H."/>
            <person name="Zheng H."/>
            <person name="Liu Q."/>
            <person name="Zhang Y."/>
            <person name="Wang Q."/>
        </authorList>
    </citation>
    <scope>NUCLEOTIDE SEQUENCE [LARGE SCALE GENOMIC DNA]</scope>
    <source>
        <strain evidence="18">080813</strain>
    </source>
</reference>
<dbReference type="PANTHER" id="PTHR43547:SF10">
    <property type="entry name" value="SENSOR HISTIDINE KINASE DCUS"/>
    <property type="match status" value="1"/>
</dbReference>
<dbReference type="SUPFAM" id="SSF55874">
    <property type="entry name" value="ATPase domain of HSP90 chaperone/DNA topoisomerase II/histidine kinase"/>
    <property type="match status" value="1"/>
</dbReference>
<dbReference type="AlphaFoldDB" id="A0A076LNZ4"/>
<dbReference type="Proteomes" id="UP000028681">
    <property type="component" value="Chromosome"/>
</dbReference>
<keyword evidence="4" id="KW-1003">Cell membrane</keyword>
<evidence type="ECO:0000256" key="2">
    <source>
        <dbReference type="ARBA" id="ARBA00004651"/>
    </source>
</evidence>
<dbReference type="SUPFAM" id="SSF103190">
    <property type="entry name" value="Sensory domain-like"/>
    <property type="match status" value="1"/>
</dbReference>
<feature type="transmembrane region" description="Helical" evidence="14">
    <location>
        <begin position="49"/>
        <end position="68"/>
    </location>
</feature>
<sequence length="574" mass="63365">MARVSGNKTITFEAFKGNRNVLKGEVTMVRMPNNSAVNFFRRMAFPLRIFLLLLLVSCCLFAALGKYLSASFEDYMMRQVRDMAMNQAKIIASMDSIVDGVKDRDIHRLALIADRLGTGTDFDYVVIGDRNSVRLYHPNPAKIGHKMQFNKPGAIEKGESYFISGKGSLGQALRAKTPIFDHRGQVIGVVSLGYLVSKIDSWRLDFLLPMAGVFVCVLLLMMLLSWLFAAHIRRQMMGMEPRQIARVVRQMEALFGAVFEGLIAVDPDGQITAINRNARKMLGLSAPGRQWLGQPISQVVSPSDFFTDRINEDRRDAILTFNGLSVIANRATIRSGDGDTLLGAIISFRSKDDINALNAQLTQIRQYVDSLRTVRHEHLNWMSTLSGLLQMKEYDRALEMVRGASQAQQQLIDRLRDAFSDKVVAGLLFGKVHRARELGLTLTIVDGSQLHALPAGLDSTEFAAVLGNLLDNAFDASLKNPQGGGGVEVYLSDEGSEVIIEVADQGCGVPDALKDNIFEQGVSTKAEDPGEHGIGLYLIARYVGRCGGTITLEDNQPYGTLFSVFIPKVKCEHE</sequence>
<dbReference type="GO" id="GO:0006355">
    <property type="term" value="P:regulation of DNA-templated transcription"/>
    <property type="evidence" value="ECO:0007669"/>
    <property type="project" value="InterPro"/>
</dbReference>
<evidence type="ECO:0000256" key="4">
    <source>
        <dbReference type="ARBA" id="ARBA00022475"/>
    </source>
</evidence>
<dbReference type="CDD" id="cd00130">
    <property type="entry name" value="PAS"/>
    <property type="match status" value="1"/>
</dbReference>
<dbReference type="InterPro" id="IPR003594">
    <property type="entry name" value="HATPase_dom"/>
</dbReference>
<dbReference type="InterPro" id="IPR033463">
    <property type="entry name" value="sCache_3"/>
</dbReference>
<dbReference type="InterPro" id="IPR004358">
    <property type="entry name" value="Sig_transdc_His_kin-like_C"/>
</dbReference>
<dbReference type="Gene3D" id="3.30.450.20">
    <property type="entry name" value="PAS domain"/>
    <property type="match status" value="2"/>
</dbReference>
<evidence type="ECO:0000256" key="12">
    <source>
        <dbReference type="ARBA" id="ARBA00023012"/>
    </source>
</evidence>
<keyword evidence="9 17" id="KW-0418">Kinase</keyword>
<dbReference type="SUPFAM" id="SSF55785">
    <property type="entry name" value="PYP-like sensor domain (PAS domain)"/>
    <property type="match status" value="1"/>
</dbReference>
<dbReference type="CDD" id="cd16915">
    <property type="entry name" value="HATPase_DpiB-CitA-like"/>
    <property type="match status" value="1"/>
</dbReference>
<dbReference type="PROSITE" id="PS50109">
    <property type="entry name" value="HIS_KIN"/>
    <property type="match status" value="1"/>
</dbReference>
<dbReference type="InterPro" id="IPR036890">
    <property type="entry name" value="HATPase_C_sf"/>
</dbReference>
<dbReference type="InterPro" id="IPR013767">
    <property type="entry name" value="PAS_fold"/>
</dbReference>
<feature type="domain" description="Histidine kinase" evidence="15">
    <location>
        <begin position="373"/>
        <end position="570"/>
    </location>
</feature>
<dbReference type="GO" id="GO:0005886">
    <property type="term" value="C:plasma membrane"/>
    <property type="evidence" value="ECO:0007669"/>
    <property type="project" value="UniProtKB-SubCell"/>
</dbReference>
<dbReference type="InterPro" id="IPR000014">
    <property type="entry name" value="PAS"/>
</dbReference>
<dbReference type="GO" id="GO:0005524">
    <property type="term" value="F:ATP binding"/>
    <property type="evidence" value="ECO:0007669"/>
    <property type="project" value="UniProtKB-KW"/>
</dbReference>
<dbReference type="Pfam" id="PF17203">
    <property type="entry name" value="sCache_3_2"/>
    <property type="match status" value="1"/>
</dbReference>